<accession>A0ABP1HK15</accession>
<organism evidence="1 2">
    <name type="scientific">Hexamita inflata</name>
    <dbReference type="NCBI Taxonomy" id="28002"/>
    <lineage>
        <taxon>Eukaryota</taxon>
        <taxon>Metamonada</taxon>
        <taxon>Diplomonadida</taxon>
        <taxon>Hexamitidae</taxon>
        <taxon>Hexamitinae</taxon>
        <taxon>Hexamita</taxon>
    </lineage>
</organism>
<comment type="caution">
    <text evidence="1">The sequence shown here is derived from an EMBL/GenBank/DDBJ whole genome shotgun (WGS) entry which is preliminary data.</text>
</comment>
<dbReference type="InterPro" id="IPR027417">
    <property type="entry name" value="P-loop_NTPase"/>
</dbReference>
<dbReference type="EMBL" id="CAXDID020000031">
    <property type="protein sequence ID" value="CAL5993928.1"/>
    <property type="molecule type" value="Genomic_DNA"/>
</dbReference>
<sequence length="147" mass="16980">MNEKLFKVIIDGAQQTHKSRLFCELLQKQLVSFGVETVQFQDATVKLQIWGSYRQSNTMKFSPLYYKGTSVVLLVFDVGKLETLRMCPLYIQQIRSECSKNVQIMLIGQQFSEIRQVSVDEATVFAEMNKMTYAEVNYVGDQKNQET</sequence>
<evidence type="ECO:0000313" key="2">
    <source>
        <dbReference type="Proteomes" id="UP001642409"/>
    </source>
</evidence>
<dbReference type="InterPro" id="IPR050209">
    <property type="entry name" value="Rab_GTPases_membrane_traffic"/>
</dbReference>
<gene>
    <name evidence="1" type="ORF">HINF_LOCUS13300</name>
</gene>
<protein>
    <submittedName>
        <fullName evidence="1">Rab1a</fullName>
    </submittedName>
</protein>
<dbReference type="PANTHER" id="PTHR47979">
    <property type="entry name" value="DRAB11-RELATED"/>
    <property type="match status" value="1"/>
</dbReference>
<dbReference type="PROSITE" id="PS51419">
    <property type="entry name" value="RAB"/>
    <property type="match status" value="1"/>
</dbReference>
<dbReference type="Proteomes" id="UP001642409">
    <property type="component" value="Unassembled WGS sequence"/>
</dbReference>
<dbReference type="Pfam" id="PF00071">
    <property type="entry name" value="Ras"/>
    <property type="match status" value="1"/>
</dbReference>
<proteinExistence type="predicted"/>
<evidence type="ECO:0000313" key="1">
    <source>
        <dbReference type="EMBL" id="CAL5993928.1"/>
    </source>
</evidence>
<keyword evidence="2" id="KW-1185">Reference proteome</keyword>
<dbReference type="InterPro" id="IPR001806">
    <property type="entry name" value="Small_GTPase"/>
</dbReference>
<dbReference type="Gene3D" id="3.40.50.300">
    <property type="entry name" value="P-loop containing nucleotide triphosphate hydrolases"/>
    <property type="match status" value="1"/>
</dbReference>
<reference evidence="1 2" key="1">
    <citation type="submission" date="2024-07" db="EMBL/GenBank/DDBJ databases">
        <authorList>
            <person name="Akdeniz Z."/>
        </authorList>
    </citation>
    <scope>NUCLEOTIDE SEQUENCE [LARGE SCALE GENOMIC DNA]</scope>
</reference>
<name>A0ABP1HK15_9EUKA</name>
<dbReference type="SMART" id="SM00175">
    <property type="entry name" value="RAB"/>
    <property type="match status" value="1"/>
</dbReference>
<dbReference type="SUPFAM" id="SSF52540">
    <property type="entry name" value="P-loop containing nucleoside triphosphate hydrolases"/>
    <property type="match status" value="1"/>
</dbReference>